<proteinExistence type="predicted"/>
<name>A0A9P7SJ99_9HYPO</name>
<organism evidence="2 3">
    <name type="scientific">Claviceps pazoutovae</name>
    <dbReference type="NCBI Taxonomy" id="1649127"/>
    <lineage>
        <taxon>Eukaryota</taxon>
        <taxon>Fungi</taxon>
        <taxon>Dikarya</taxon>
        <taxon>Ascomycota</taxon>
        <taxon>Pezizomycotina</taxon>
        <taxon>Sordariomycetes</taxon>
        <taxon>Hypocreomycetidae</taxon>
        <taxon>Hypocreales</taxon>
        <taxon>Clavicipitaceae</taxon>
        <taxon>Claviceps</taxon>
    </lineage>
</organism>
<comment type="caution">
    <text evidence="2">The sequence shown here is derived from an EMBL/GenBank/DDBJ whole genome shotgun (WGS) entry which is preliminary data.</text>
</comment>
<protein>
    <submittedName>
        <fullName evidence="2">Uncharacterized protein</fullName>
    </submittedName>
</protein>
<dbReference type="Proteomes" id="UP000706124">
    <property type="component" value="Unassembled WGS sequence"/>
</dbReference>
<feature type="region of interest" description="Disordered" evidence="1">
    <location>
        <begin position="34"/>
        <end position="67"/>
    </location>
</feature>
<evidence type="ECO:0000313" key="3">
    <source>
        <dbReference type="Proteomes" id="UP000706124"/>
    </source>
</evidence>
<reference evidence="2 3" key="1">
    <citation type="journal article" date="2020" name="bioRxiv">
        <title>Whole genome comparisons of ergot fungi reveals the divergence and evolution of species within the genus Claviceps are the result of varying mechanisms driving genome evolution and host range expansion.</title>
        <authorList>
            <person name="Wyka S.A."/>
            <person name="Mondo S.J."/>
            <person name="Liu M."/>
            <person name="Dettman J."/>
            <person name="Nalam V."/>
            <person name="Broders K.D."/>
        </authorList>
    </citation>
    <scope>NUCLEOTIDE SEQUENCE [LARGE SCALE GENOMIC DNA]</scope>
    <source>
        <strain evidence="2 3">CCC 1485</strain>
    </source>
</reference>
<evidence type="ECO:0000313" key="2">
    <source>
        <dbReference type="EMBL" id="KAG5943804.1"/>
    </source>
</evidence>
<accession>A0A9P7SJ99</accession>
<feature type="compositionally biased region" description="Polar residues" evidence="1">
    <location>
        <begin position="56"/>
        <end position="67"/>
    </location>
</feature>
<dbReference type="AlphaFoldDB" id="A0A9P7SJ99"/>
<gene>
    <name evidence="2" type="ORF">E4U60_006424</name>
</gene>
<keyword evidence="3" id="KW-1185">Reference proteome</keyword>
<evidence type="ECO:0000256" key="1">
    <source>
        <dbReference type="SAM" id="MobiDB-lite"/>
    </source>
</evidence>
<sequence>MNMLHSVDPSGRICAIEGVVDFIYHPKDIEDNPGRLPISELAPPHTPKFENKTSDQMEYVSSNGKQD</sequence>
<dbReference type="EMBL" id="SRPO01000062">
    <property type="protein sequence ID" value="KAG5943804.1"/>
    <property type="molecule type" value="Genomic_DNA"/>
</dbReference>